<keyword evidence="5" id="KW-1185">Reference proteome</keyword>
<keyword evidence="2" id="KW-0732">Signal</keyword>
<dbReference type="PANTHER" id="PTHR10003">
    <property type="entry name" value="SUPEROXIDE DISMUTASE CU-ZN -RELATED"/>
    <property type="match status" value="1"/>
</dbReference>
<dbReference type="InterPro" id="IPR024134">
    <property type="entry name" value="SOD_Cu/Zn_/chaperone"/>
</dbReference>
<feature type="chain" id="PRO_5035321722" description="Superoxide dismutase copper/zinc binding domain-containing protein" evidence="2">
    <location>
        <begin position="22"/>
        <end position="201"/>
    </location>
</feature>
<dbReference type="InterPro" id="IPR001424">
    <property type="entry name" value="SOD_Cu_Zn_dom"/>
</dbReference>
<proteinExistence type="inferred from homology"/>
<dbReference type="InterPro" id="IPR036423">
    <property type="entry name" value="SOD-like_Cu/Zn_dom_sf"/>
</dbReference>
<evidence type="ECO:0000256" key="2">
    <source>
        <dbReference type="SAM" id="SignalP"/>
    </source>
</evidence>
<dbReference type="EMBL" id="BMGH01000001">
    <property type="protein sequence ID" value="GGD02177.1"/>
    <property type="molecule type" value="Genomic_DNA"/>
</dbReference>
<dbReference type="RefSeq" id="WP_188160086.1">
    <property type="nucleotide sequence ID" value="NZ_BMGH01000001.1"/>
</dbReference>
<feature type="signal peptide" evidence="2">
    <location>
        <begin position="1"/>
        <end position="21"/>
    </location>
</feature>
<evidence type="ECO:0000313" key="5">
    <source>
        <dbReference type="Proteomes" id="UP000613582"/>
    </source>
</evidence>
<dbReference type="Gene3D" id="2.60.40.200">
    <property type="entry name" value="Superoxide dismutase, copper/zinc binding domain"/>
    <property type="match status" value="1"/>
</dbReference>
<feature type="domain" description="Superoxide dismutase copper/zinc binding" evidence="3">
    <location>
        <begin position="58"/>
        <end position="198"/>
    </location>
</feature>
<protein>
    <recommendedName>
        <fullName evidence="3">Superoxide dismutase copper/zinc binding domain-containing protein</fullName>
    </recommendedName>
</protein>
<dbReference type="Pfam" id="PF00080">
    <property type="entry name" value="Sod_Cu"/>
    <property type="match status" value="1"/>
</dbReference>
<dbReference type="PROSITE" id="PS00087">
    <property type="entry name" value="SOD_CU_ZN_1"/>
    <property type="match status" value="1"/>
</dbReference>
<evidence type="ECO:0000256" key="1">
    <source>
        <dbReference type="ARBA" id="ARBA00010457"/>
    </source>
</evidence>
<dbReference type="GO" id="GO:0005507">
    <property type="term" value="F:copper ion binding"/>
    <property type="evidence" value="ECO:0007669"/>
    <property type="project" value="InterPro"/>
</dbReference>
<organism evidence="4 5">
    <name type="scientific">Aquisalinus flavus</name>
    <dbReference type="NCBI Taxonomy" id="1526572"/>
    <lineage>
        <taxon>Bacteria</taxon>
        <taxon>Pseudomonadati</taxon>
        <taxon>Pseudomonadota</taxon>
        <taxon>Alphaproteobacteria</taxon>
        <taxon>Parvularculales</taxon>
        <taxon>Parvularculaceae</taxon>
        <taxon>Aquisalinus</taxon>
    </lineage>
</organism>
<dbReference type="AlphaFoldDB" id="A0A8J2V1N7"/>
<comment type="caution">
    <text evidence="4">The sequence shown here is derived from an EMBL/GenBank/DDBJ whole genome shotgun (WGS) entry which is preliminary data.</text>
</comment>
<dbReference type="SUPFAM" id="SSF49329">
    <property type="entry name" value="Cu,Zn superoxide dismutase-like"/>
    <property type="match status" value="1"/>
</dbReference>
<evidence type="ECO:0000259" key="3">
    <source>
        <dbReference type="Pfam" id="PF00080"/>
    </source>
</evidence>
<name>A0A8J2V1N7_9PROT</name>
<evidence type="ECO:0000313" key="4">
    <source>
        <dbReference type="EMBL" id="GGD02177.1"/>
    </source>
</evidence>
<reference evidence="4" key="1">
    <citation type="journal article" date="2014" name="Int. J. Syst. Evol. Microbiol.">
        <title>Complete genome sequence of Corynebacterium casei LMG S-19264T (=DSM 44701T), isolated from a smear-ripened cheese.</title>
        <authorList>
            <consortium name="US DOE Joint Genome Institute (JGI-PGF)"/>
            <person name="Walter F."/>
            <person name="Albersmeier A."/>
            <person name="Kalinowski J."/>
            <person name="Ruckert C."/>
        </authorList>
    </citation>
    <scope>NUCLEOTIDE SEQUENCE</scope>
    <source>
        <strain evidence="4">CGMCC 1.12921</strain>
    </source>
</reference>
<dbReference type="InterPro" id="IPR018152">
    <property type="entry name" value="SOD_Cu/Zn_BS"/>
</dbReference>
<accession>A0A8J2V1N7</accession>
<sequence>MIFRQNSIRLFGAGAVAALLAACGAQESTGYGTGDPLLGDLDGDFSTDFIGTDGETIGTAAIVDGPNGALFKVDLEGLSQGWHGIHLHQVGDCSDTTEGFKASGGHINPDGNEHGLLNPNGYERADMPNLYAGADGRATASFFNSYVRVTPGEEAASLVGAGAILMDPDGFAIVVHENPDDHMTQPIGGAGARVACAAFSR</sequence>
<dbReference type="GO" id="GO:0006801">
    <property type="term" value="P:superoxide metabolic process"/>
    <property type="evidence" value="ECO:0007669"/>
    <property type="project" value="InterPro"/>
</dbReference>
<dbReference type="PROSITE" id="PS51257">
    <property type="entry name" value="PROKAR_LIPOPROTEIN"/>
    <property type="match status" value="1"/>
</dbReference>
<gene>
    <name evidence="4" type="ORF">GCM10011342_09010</name>
</gene>
<comment type="similarity">
    <text evidence="1">Belongs to the Cu-Zn superoxide dismutase family.</text>
</comment>
<dbReference type="CDD" id="cd00305">
    <property type="entry name" value="Cu-Zn_Superoxide_Dismutase"/>
    <property type="match status" value="1"/>
</dbReference>
<dbReference type="Proteomes" id="UP000613582">
    <property type="component" value="Unassembled WGS sequence"/>
</dbReference>
<reference evidence="4" key="2">
    <citation type="submission" date="2020-09" db="EMBL/GenBank/DDBJ databases">
        <authorList>
            <person name="Sun Q."/>
            <person name="Zhou Y."/>
        </authorList>
    </citation>
    <scope>NUCLEOTIDE SEQUENCE</scope>
    <source>
        <strain evidence="4">CGMCC 1.12921</strain>
    </source>
</reference>